<dbReference type="PROSITE" id="PS50994">
    <property type="entry name" value="INTEGRASE"/>
    <property type="match status" value="1"/>
</dbReference>
<dbReference type="PANTHER" id="PTHR42648">
    <property type="entry name" value="TRANSPOSASE, PUTATIVE-RELATED"/>
    <property type="match status" value="1"/>
</dbReference>
<dbReference type="InterPro" id="IPR013103">
    <property type="entry name" value="RVT_2"/>
</dbReference>
<dbReference type="InterPro" id="IPR036397">
    <property type="entry name" value="RNaseH_sf"/>
</dbReference>
<keyword evidence="2" id="KW-0479">Metal-binding</keyword>
<dbReference type="Pfam" id="PF25597">
    <property type="entry name" value="SH3_retrovirus"/>
    <property type="match status" value="1"/>
</dbReference>
<feature type="domain" description="Integrase catalytic" evidence="5">
    <location>
        <begin position="267"/>
        <end position="457"/>
    </location>
</feature>
<dbReference type="InterPro" id="IPR039537">
    <property type="entry name" value="Retrotran_Ty1/copia-like"/>
</dbReference>
<evidence type="ECO:0000313" key="6">
    <source>
        <dbReference type="EMBL" id="GJS52161.1"/>
    </source>
</evidence>
<comment type="caution">
    <text evidence="6">The sequence shown here is derived from an EMBL/GenBank/DDBJ whole genome shotgun (WGS) entry which is preliminary data.</text>
</comment>
<evidence type="ECO:0000256" key="2">
    <source>
        <dbReference type="ARBA" id="ARBA00022723"/>
    </source>
</evidence>
<dbReference type="Proteomes" id="UP001151760">
    <property type="component" value="Unassembled WGS sequence"/>
</dbReference>
<dbReference type="InterPro" id="IPR012337">
    <property type="entry name" value="RNaseH-like_sf"/>
</dbReference>
<dbReference type="Gene3D" id="3.30.420.10">
    <property type="entry name" value="Ribonuclease H-like superfamily/Ribonuclease H"/>
    <property type="match status" value="1"/>
</dbReference>
<dbReference type="InterPro" id="IPR054722">
    <property type="entry name" value="PolX-like_BBD"/>
</dbReference>
<dbReference type="Pfam" id="PF13976">
    <property type="entry name" value="gag_pre-integrs"/>
    <property type="match status" value="1"/>
</dbReference>
<protein>
    <submittedName>
        <fullName evidence="6">Ribonuclease H-like domain-containing protein</fullName>
    </submittedName>
</protein>
<dbReference type="Pfam" id="PF00665">
    <property type="entry name" value="rve"/>
    <property type="match status" value="1"/>
</dbReference>
<keyword evidence="3" id="KW-0378">Hydrolase</keyword>
<keyword evidence="7" id="KW-1185">Reference proteome</keyword>
<evidence type="ECO:0000313" key="7">
    <source>
        <dbReference type="Proteomes" id="UP001151760"/>
    </source>
</evidence>
<evidence type="ECO:0000256" key="3">
    <source>
        <dbReference type="ARBA" id="ARBA00022801"/>
    </source>
</evidence>
<evidence type="ECO:0000259" key="5">
    <source>
        <dbReference type="PROSITE" id="PS50994"/>
    </source>
</evidence>
<name>A0ABQ4WH15_9ASTR</name>
<feature type="compositionally biased region" description="Low complexity" evidence="4">
    <location>
        <begin position="529"/>
        <end position="541"/>
    </location>
</feature>
<sequence>MQISQLTETHSEADRTLVFRALDFQITQLTEKINVLQEQNELFGTENGKIKQHYKELYDSIKITLAKHLEQTIALLTKNKSLKVVQIVLWYLDSGCSKHMTGDRSRLRNFVKKFIGTVRFGNDHFGAIMGYGDYVIGDSVISRVYYVEGLGHNLFSVRQFCDSDLEVAFRKHSCYVRDTDGVELIKGSRGSNLYTISVEDMMKSSPICLLSKASKNKSWLWHRRLNHLNFGTINDLARKDLVRGLPRLKFEKDHLCSACQLGKSKKHTHTPKAENTNLEVLNTLHMDLCGPMRVQTINGKKYILVIVDDYSRFTWVKFLRSKDETLEFVIKFLKQIQVGLNKTVRYIRTDNGTKFVNKDLIAYYESVGIFHQKIVQRTPQQNDIVERQNHTLVEAARTMLIFSKALMFLWAEVVATAFFGALCYPTNDSEDLGKLQPTADIGIFVGYAPSRKGYRIYNKRTRRIMETIHVQFDELSEPMAHVQICTGPAPTFLMLGQIKPPRVERLVSPTPTVPVPFNSAGTPSSTTIDQDAPSPSHSPSSLALQSSCLHQGVAAGSTIIEDTHFAPLDNNPFINVKWSNDHPLDNVIGNPSRPVSTRKQIATNALWCLYNSILSKVKAKNFKSAITEDCWFQAMQDDIQEFDQLQYGDVLKNKARLVAKGYQQEEVIDFEESFIPVARIKAIRIFIANTTSKNMTIYQIDVKTASLNGELKEEVYVSQPEGFVDPDHPTHVYRLNKALYGLKQAPRAWYDTLSRFLLDNKFSKGAVNPTLFT</sequence>
<feature type="compositionally biased region" description="Polar residues" evidence="4">
    <location>
        <begin position="519"/>
        <end position="528"/>
    </location>
</feature>
<proteinExistence type="predicted"/>
<dbReference type="EMBL" id="BQNB010008636">
    <property type="protein sequence ID" value="GJS52161.1"/>
    <property type="molecule type" value="Genomic_DNA"/>
</dbReference>
<dbReference type="InterPro" id="IPR057670">
    <property type="entry name" value="SH3_retrovirus"/>
</dbReference>
<accession>A0ABQ4WH15</accession>
<dbReference type="PANTHER" id="PTHR42648:SF18">
    <property type="entry name" value="RETROTRANSPOSON, UNCLASSIFIED-LIKE PROTEIN"/>
    <property type="match status" value="1"/>
</dbReference>
<evidence type="ECO:0000256" key="1">
    <source>
        <dbReference type="ARBA" id="ARBA00022670"/>
    </source>
</evidence>
<feature type="region of interest" description="Disordered" evidence="4">
    <location>
        <begin position="509"/>
        <end position="541"/>
    </location>
</feature>
<evidence type="ECO:0000256" key="4">
    <source>
        <dbReference type="SAM" id="MobiDB-lite"/>
    </source>
</evidence>
<dbReference type="Pfam" id="PF07727">
    <property type="entry name" value="RVT_2"/>
    <property type="match status" value="1"/>
</dbReference>
<reference evidence="6" key="2">
    <citation type="submission" date="2022-01" db="EMBL/GenBank/DDBJ databases">
        <authorList>
            <person name="Yamashiro T."/>
            <person name="Shiraishi A."/>
            <person name="Satake H."/>
            <person name="Nakayama K."/>
        </authorList>
    </citation>
    <scope>NUCLEOTIDE SEQUENCE</scope>
</reference>
<reference evidence="6" key="1">
    <citation type="journal article" date="2022" name="Int. J. Mol. Sci.">
        <title>Draft Genome of Tanacetum Coccineum: Genomic Comparison of Closely Related Tanacetum-Family Plants.</title>
        <authorList>
            <person name="Yamashiro T."/>
            <person name="Shiraishi A."/>
            <person name="Nakayama K."/>
            <person name="Satake H."/>
        </authorList>
    </citation>
    <scope>NUCLEOTIDE SEQUENCE</scope>
</reference>
<dbReference type="InterPro" id="IPR001584">
    <property type="entry name" value="Integrase_cat-core"/>
</dbReference>
<dbReference type="Pfam" id="PF22936">
    <property type="entry name" value="Pol_BBD"/>
    <property type="match status" value="1"/>
</dbReference>
<organism evidence="6 7">
    <name type="scientific">Tanacetum coccineum</name>
    <dbReference type="NCBI Taxonomy" id="301880"/>
    <lineage>
        <taxon>Eukaryota</taxon>
        <taxon>Viridiplantae</taxon>
        <taxon>Streptophyta</taxon>
        <taxon>Embryophyta</taxon>
        <taxon>Tracheophyta</taxon>
        <taxon>Spermatophyta</taxon>
        <taxon>Magnoliopsida</taxon>
        <taxon>eudicotyledons</taxon>
        <taxon>Gunneridae</taxon>
        <taxon>Pentapetalae</taxon>
        <taxon>asterids</taxon>
        <taxon>campanulids</taxon>
        <taxon>Asterales</taxon>
        <taxon>Asteraceae</taxon>
        <taxon>Asteroideae</taxon>
        <taxon>Anthemideae</taxon>
        <taxon>Anthemidinae</taxon>
        <taxon>Tanacetum</taxon>
    </lineage>
</organism>
<dbReference type="SUPFAM" id="SSF53098">
    <property type="entry name" value="Ribonuclease H-like"/>
    <property type="match status" value="1"/>
</dbReference>
<gene>
    <name evidence="6" type="ORF">Tco_0625523</name>
</gene>
<dbReference type="InterPro" id="IPR025724">
    <property type="entry name" value="GAG-pre-integrase_dom"/>
</dbReference>
<keyword evidence="1" id="KW-0645">Protease</keyword>